<protein>
    <submittedName>
        <fullName evidence="2">Uncharacterized protein</fullName>
    </submittedName>
</protein>
<evidence type="ECO:0000313" key="3">
    <source>
        <dbReference type="Proteomes" id="UP000034883"/>
    </source>
</evidence>
<name>A0A0F6W7U9_9BACT</name>
<dbReference type="EMBL" id="CP011125">
    <property type="protein sequence ID" value="AKF09718.1"/>
    <property type="molecule type" value="Genomic_DNA"/>
</dbReference>
<dbReference type="Proteomes" id="UP000034883">
    <property type="component" value="Chromosome"/>
</dbReference>
<feature type="region of interest" description="Disordered" evidence="1">
    <location>
        <begin position="357"/>
        <end position="388"/>
    </location>
</feature>
<gene>
    <name evidence="2" type="ORF">DB32_006867</name>
</gene>
<proteinExistence type="predicted"/>
<keyword evidence="3" id="KW-1185">Reference proteome</keyword>
<accession>A0A0F6W7U9</accession>
<evidence type="ECO:0000313" key="2">
    <source>
        <dbReference type="EMBL" id="AKF09718.1"/>
    </source>
</evidence>
<organism evidence="2 3">
    <name type="scientific">Sandaracinus amylolyticus</name>
    <dbReference type="NCBI Taxonomy" id="927083"/>
    <lineage>
        <taxon>Bacteria</taxon>
        <taxon>Pseudomonadati</taxon>
        <taxon>Myxococcota</taxon>
        <taxon>Polyangia</taxon>
        <taxon>Polyangiales</taxon>
        <taxon>Sandaracinaceae</taxon>
        <taxon>Sandaracinus</taxon>
    </lineage>
</organism>
<dbReference type="AlphaFoldDB" id="A0A0F6W7U9"/>
<feature type="compositionally biased region" description="Pro residues" evidence="1">
    <location>
        <begin position="365"/>
        <end position="376"/>
    </location>
</feature>
<dbReference type="KEGG" id="samy:DB32_006867"/>
<reference evidence="2 3" key="1">
    <citation type="submission" date="2015-03" db="EMBL/GenBank/DDBJ databases">
        <title>Genome assembly of Sandaracinus amylolyticus DSM 53668.</title>
        <authorList>
            <person name="Sharma G."/>
            <person name="Subramanian S."/>
        </authorList>
    </citation>
    <scope>NUCLEOTIDE SEQUENCE [LARGE SCALE GENOMIC DNA]</scope>
    <source>
        <strain evidence="2 3">DSM 53668</strain>
    </source>
</reference>
<dbReference type="STRING" id="927083.DB32_006867"/>
<dbReference type="RefSeq" id="WP_053236743.1">
    <property type="nucleotide sequence ID" value="NZ_CP011125.1"/>
</dbReference>
<feature type="region of interest" description="Disordered" evidence="1">
    <location>
        <begin position="456"/>
        <end position="489"/>
    </location>
</feature>
<sequence length="489" mass="52484">MWARVLLERTSVASPCGRTGYELVVDDELHPGWRVMFERLRAIGLAHDLAPSTLPSGLQALLALPPEPVLRGAVLAAYYLAGDPVVAKARRERDRVVELHEGEELDVLRTTTRLAVALDGTPLFARNAGDAWEIQLAGNVARVRRVTRHARMGMVRTARAGELDVGTLLAAVHALLRVHGEARRWVRVRSAPGMIVLVPLAWERAQVLAELDLIAGDDEHTWAQRFDRESRSSSRAIDAIADVDDAELVLASDPGADVDDAELVLASDPGADVDDAELVLTSDPGADVDDAELVLTSDPGADASEQITNVDDAELVEASKTVAAWIDAHGADAPEPRPARNLGEALGDAVALARDGALPRRDATPPSPFTLPPPPTTRTRRAKSEPSVLEWRPPAITETRAIARRDDTPATPFRIDPRPVAAKALSLTTRTVAQRAPATMAEAVAAALATLAPPPVVRVPRPSEIVPAPPTSSRERDASGVVRRPTRKR</sequence>
<evidence type="ECO:0000256" key="1">
    <source>
        <dbReference type="SAM" id="MobiDB-lite"/>
    </source>
</evidence>